<keyword evidence="10" id="KW-0472">Membrane</keyword>
<keyword evidence="10" id="KW-1133">Transmembrane helix</keyword>
<evidence type="ECO:0000256" key="10">
    <source>
        <dbReference type="SAM" id="Phobius"/>
    </source>
</evidence>
<gene>
    <name evidence="12" type="ORF">D8M05_00860</name>
</gene>
<proteinExistence type="inferred from homology"/>
<dbReference type="PANTHER" id="PTHR21581:SF33">
    <property type="entry name" value="D-ALANYL-D-ALANINE CARBOXYPEPTIDASE DACB"/>
    <property type="match status" value="1"/>
</dbReference>
<evidence type="ECO:0000256" key="8">
    <source>
        <dbReference type="PIRSR" id="PIRSR618044-2"/>
    </source>
</evidence>
<evidence type="ECO:0000256" key="3">
    <source>
        <dbReference type="ARBA" id="ARBA00022801"/>
    </source>
</evidence>
<reference evidence="12 13" key="1">
    <citation type="journal article" date="2015" name="Antonie Van Leeuwenhoek">
        <title>Oceanobacillus bengalensis sp. nov., a bacterium isolated from seawater of the Bay of Bengal.</title>
        <authorList>
            <person name="Yongchang O."/>
            <person name="Xiang W."/>
            <person name="Wang G."/>
        </authorList>
    </citation>
    <scope>NUCLEOTIDE SEQUENCE [LARGE SCALE GENOMIC DNA]</scope>
    <source>
        <strain evidence="12 13">MCCC 1K00260</strain>
    </source>
</reference>
<dbReference type="GO" id="GO:0006508">
    <property type="term" value="P:proteolysis"/>
    <property type="evidence" value="ECO:0007669"/>
    <property type="project" value="InterPro"/>
</dbReference>
<protein>
    <submittedName>
        <fullName evidence="12">D-alanyl-D-alanine carboxypeptidase</fullName>
    </submittedName>
</protein>
<evidence type="ECO:0000313" key="13">
    <source>
        <dbReference type="Proteomes" id="UP000281813"/>
    </source>
</evidence>
<organism evidence="12 13">
    <name type="scientific">Oceanobacillus bengalensis</name>
    <dbReference type="NCBI Taxonomy" id="1435466"/>
    <lineage>
        <taxon>Bacteria</taxon>
        <taxon>Bacillati</taxon>
        <taxon>Bacillota</taxon>
        <taxon>Bacilli</taxon>
        <taxon>Bacillales</taxon>
        <taxon>Bacillaceae</taxon>
        <taxon>Oceanobacillus</taxon>
    </lineage>
</organism>
<feature type="active site" description="Acyl-ester intermediate" evidence="7">
    <location>
        <position position="61"/>
    </location>
</feature>
<keyword evidence="2" id="KW-0732">Signal</keyword>
<evidence type="ECO:0000256" key="7">
    <source>
        <dbReference type="PIRSR" id="PIRSR618044-1"/>
    </source>
</evidence>
<keyword evidence="4" id="KW-0133">Cell shape</keyword>
<keyword evidence="12" id="KW-0645">Protease</keyword>
<dbReference type="GO" id="GO:0009252">
    <property type="term" value="P:peptidoglycan biosynthetic process"/>
    <property type="evidence" value="ECO:0007669"/>
    <property type="project" value="UniProtKB-KW"/>
</dbReference>
<dbReference type="GO" id="GO:0009002">
    <property type="term" value="F:serine-type D-Ala-D-Ala carboxypeptidase activity"/>
    <property type="evidence" value="ECO:0007669"/>
    <property type="project" value="InterPro"/>
</dbReference>
<dbReference type="RefSeq" id="WP_121127676.1">
    <property type="nucleotide sequence ID" value="NZ_JBHUFK010000020.1"/>
</dbReference>
<sequence length="388" mass="42897">MKNMICFFSILFLGTGIFVDEAAAEEASQPEIVSEAAILIEADTGQVLYEKNAGEAMHPASLTKIATAIFAIEKGKLDENVTVSENATNADGTTVFLEEGEQVALKKLIQGMLINSGNDAGVAIAEHVSGSMAGFAMDLNTYLKDKIGTKNTNFKNPHGLYEEDHMTTAEDLAKITKYAMQNKNFMNMFSAKELDWDGKSWDTTIQTHHRILKGEFPYDGVTGGKNGFVNQSGFTLVTTAERDELSLIAVTLKANTDDAAYEDTIKLLDYGFDNYRTSQMEDGASFTVDGQKYIPSEKIQYTHAINDTISKNVNEDGILTIEDKRTSSTFELEKVEPQKETQVESFSTTDVDEAPGLHIDSWIIVVVLILTLVFFVFIIFKYLRTVKS</sequence>
<evidence type="ECO:0000256" key="4">
    <source>
        <dbReference type="ARBA" id="ARBA00022960"/>
    </source>
</evidence>
<keyword evidence="13" id="KW-1185">Reference proteome</keyword>
<evidence type="ECO:0000256" key="9">
    <source>
        <dbReference type="RuleBase" id="RU004016"/>
    </source>
</evidence>
<dbReference type="GO" id="GO:0071555">
    <property type="term" value="P:cell wall organization"/>
    <property type="evidence" value="ECO:0007669"/>
    <property type="project" value="UniProtKB-KW"/>
</dbReference>
<dbReference type="GO" id="GO:0008360">
    <property type="term" value="P:regulation of cell shape"/>
    <property type="evidence" value="ECO:0007669"/>
    <property type="project" value="UniProtKB-KW"/>
</dbReference>
<feature type="active site" evidence="7">
    <location>
        <position position="116"/>
    </location>
</feature>
<dbReference type="OrthoDB" id="9791132at2"/>
<feature type="transmembrane region" description="Helical" evidence="10">
    <location>
        <begin position="362"/>
        <end position="383"/>
    </location>
</feature>
<feature type="binding site" evidence="8">
    <location>
        <position position="225"/>
    </location>
    <ligand>
        <name>substrate</name>
    </ligand>
</feature>
<evidence type="ECO:0000256" key="6">
    <source>
        <dbReference type="ARBA" id="ARBA00023316"/>
    </source>
</evidence>
<keyword evidence="3" id="KW-0378">Hydrolase</keyword>
<comment type="caution">
    <text evidence="12">The sequence shown here is derived from an EMBL/GenBank/DDBJ whole genome shotgun (WGS) entry which is preliminary data.</text>
</comment>
<dbReference type="Pfam" id="PF00768">
    <property type="entry name" value="Peptidase_S11"/>
    <property type="match status" value="1"/>
</dbReference>
<dbReference type="PRINTS" id="PR00725">
    <property type="entry name" value="DADACBPTASE1"/>
</dbReference>
<dbReference type="PANTHER" id="PTHR21581">
    <property type="entry name" value="D-ALANYL-D-ALANINE CARBOXYPEPTIDASE"/>
    <property type="match status" value="1"/>
</dbReference>
<dbReference type="SUPFAM" id="SSF56601">
    <property type="entry name" value="beta-lactamase/transpeptidase-like"/>
    <property type="match status" value="1"/>
</dbReference>
<evidence type="ECO:0000259" key="11">
    <source>
        <dbReference type="Pfam" id="PF00768"/>
    </source>
</evidence>
<feature type="active site" description="Acyl-ester intermediate" evidence="7">
    <location>
        <position position="64"/>
    </location>
</feature>
<evidence type="ECO:0000256" key="2">
    <source>
        <dbReference type="ARBA" id="ARBA00022729"/>
    </source>
</evidence>
<dbReference type="AlphaFoldDB" id="A0A494Z7X3"/>
<evidence type="ECO:0000256" key="1">
    <source>
        <dbReference type="ARBA" id="ARBA00007164"/>
    </source>
</evidence>
<dbReference type="InterPro" id="IPR012338">
    <property type="entry name" value="Beta-lactam/transpept-like"/>
</dbReference>
<dbReference type="EMBL" id="RBZO01000001">
    <property type="protein sequence ID" value="RKQ18694.1"/>
    <property type="molecule type" value="Genomic_DNA"/>
</dbReference>
<keyword evidence="10" id="KW-0812">Transmembrane</keyword>
<dbReference type="InterPro" id="IPR018044">
    <property type="entry name" value="Peptidase_S11"/>
</dbReference>
<comment type="similarity">
    <text evidence="1 9">Belongs to the peptidase S11 family.</text>
</comment>
<feature type="domain" description="Peptidase S11 D-alanyl-D-alanine carboxypeptidase A N-terminal" evidence="11">
    <location>
        <begin position="25"/>
        <end position="256"/>
    </location>
</feature>
<accession>A0A494Z7X3</accession>
<evidence type="ECO:0000256" key="5">
    <source>
        <dbReference type="ARBA" id="ARBA00022984"/>
    </source>
</evidence>
<name>A0A494Z7X3_9BACI</name>
<evidence type="ECO:0000313" key="12">
    <source>
        <dbReference type="EMBL" id="RKQ18694.1"/>
    </source>
</evidence>
<dbReference type="Proteomes" id="UP000281813">
    <property type="component" value="Unassembled WGS sequence"/>
</dbReference>
<keyword evidence="6" id="KW-0961">Cell wall biogenesis/degradation</keyword>
<dbReference type="Gene3D" id="3.40.710.10">
    <property type="entry name" value="DD-peptidase/beta-lactamase superfamily"/>
    <property type="match status" value="1"/>
</dbReference>
<keyword evidence="12" id="KW-0121">Carboxypeptidase</keyword>
<keyword evidence="5" id="KW-0573">Peptidoglycan synthesis</keyword>
<dbReference type="InterPro" id="IPR001967">
    <property type="entry name" value="Peptidase_S11_N"/>
</dbReference>